<protein>
    <submittedName>
        <fullName evidence="1">Uncharacterized protein</fullName>
    </submittedName>
</protein>
<dbReference type="Proteomes" id="UP000054166">
    <property type="component" value="Unassembled WGS sequence"/>
</dbReference>
<sequence>MGHFSELPGLQDTINFDPDSTDFYVANEGNKLSELKGDSPAVLRPTPEAVWTTPKPVMDALSLVVDDLKQAQVDRGQAADHSGLIAAAEPSQSSLQIKDLRASNATLSEANHRLNAGMKLSVLAVCGNTSALNDMRVRILLDQGRNLLAVMCGYTDWRDLEAHVDRGEQILQTLQIATKHLPDDPSVSADWKNLVKQDSALQLLIFPRKGCGHCDLASHVVRPQMIAASLSAFEDEEDLLIIFRAVHGSDISTMSEVQAT</sequence>
<reference evidence="1 2" key="1">
    <citation type="submission" date="2014-04" db="EMBL/GenBank/DDBJ databases">
        <authorList>
            <consortium name="DOE Joint Genome Institute"/>
            <person name="Kuo A."/>
            <person name="Tarkka M."/>
            <person name="Buscot F."/>
            <person name="Kohler A."/>
            <person name="Nagy L.G."/>
            <person name="Floudas D."/>
            <person name="Copeland A."/>
            <person name="Barry K.W."/>
            <person name="Cichocki N."/>
            <person name="Veneault-Fourrey C."/>
            <person name="LaButti K."/>
            <person name="Lindquist E.A."/>
            <person name="Lipzen A."/>
            <person name="Lundell T."/>
            <person name="Morin E."/>
            <person name="Murat C."/>
            <person name="Sun H."/>
            <person name="Tunlid A."/>
            <person name="Henrissat B."/>
            <person name="Grigoriev I.V."/>
            <person name="Hibbett D.S."/>
            <person name="Martin F."/>
            <person name="Nordberg H.P."/>
            <person name="Cantor M.N."/>
            <person name="Hua S.X."/>
        </authorList>
    </citation>
    <scope>NUCLEOTIDE SEQUENCE [LARGE SCALE GENOMIC DNA]</scope>
    <source>
        <strain evidence="1 2">F 1598</strain>
    </source>
</reference>
<dbReference type="HOGENOM" id="CLU_1070031_0_0_1"/>
<reference evidence="2" key="2">
    <citation type="submission" date="2015-01" db="EMBL/GenBank/DDBJ databases">
        <title>Evolutionary Origins and Diversification of the Mycorrhizal Mutualists.</title>
        <authorList>
            <consortium name="DOE Joint Genome Institute"/>
            <consortium name="Mycorrhizal Genomics Consortium"/>
            <person name="Kohler A."/>
            <person name="Kuo A."/>
            <person name="Nagy L.G."/>
            <person name="Floudas D."/>
            <person name="Copeland A."/>
            <person name="Barry K.W."/>
            <person name="Cichocki N."/>
            <person name="Veneault-Fourrey C."/>
            <person name="LaButti K."/>
            <person name="Lindquist E.A."/>
            <person name="Lipzen A."/>
            <person name="Lundell T."/>
            <person name="Morin E."/>
            <person name="Murat C."/>
            <person name="Riley R."/>
            <person name="Ohm R."/>
            <person name="Sun H."/>
            <person name="Tunlid A."/>
            <person name="Henrissat B."/>
            <person name="Grigoriev I.V."/>
            <person name="Hibbett D.S."/>
            <person name="Martin F."/>
        </authorList>
    </citation>
    <scope>NUCLEOTIDE SEQUENCE [LARGE SCALE GENOMIC DNA]</scope>
    <source>
        <strain evidence="2">F 1598</strain>
    </source>
</reference>
<organism evidence="1 2">
    <name type="scientific">Piloderma croceum (strain F 1598)</name>
    <dbReference type="NCBI Taxonomy" id="765440"/>
    <lineage>
        <taxon>Eukaryota</taxon>
        <taxon>Fungi</taxon>
        <taxon>Dikarya</taxon>
        <taxon>Basidiomycota</taxon>
        <taxon>Agaricomycotina</taxon>
        <taxon>Agaricomycetes</taxon>
        <taxon>Agaricomycetidae</taxon>
        <taxon>Atheliales</taxon>
        <taxon>Atheliaceae</taxon>
        <taxon>Piloderma</taxon>
    </lineage>
</organism>
<proteinExistence type="predicted"/>
<gene>
    <name evidence="1" type="ORF">PILCRDRAFT_812356</name>
</gene>
<accession>A0A0C3CLS9</accession>
<dbReference type="EMBL" id="KN832973">
    <property type="protein sequence ID" value="KIM90602.1"/>
    <property type="molecule type" value="Genomic_DNA"/>
</dbReference>
<dbReference type="InParanoid" id="A0A0C3CLS9"/>
<keyword evidence="2" id="KW-1185">Reference proteome</keyword>
<evidence type="ECO:0000313" key="2">
    <source>
        <dbReference type="Proteomes" id="UP000054166"/>
    </source>
</evidence>
<dbReference type="AlphaFoldDB" id="A0A0C3CLS9"/>
<evidence type="ECO:0000313" key="1">
    <source>
        <dbReference type="EMBL" id="KIM90602.1"/>
    </source>
</evidence>
<name>A0A0C3CLS9_PILCF</name>